<evidence type="ECO:0000313" key="2">
    <source>
        <dbReference type="EMBL" id="KAK5855200.1"/>
    </source>
</evidence>
<feature type="region of interest" description="Disordered" evidence="1">
    <location>
        <begin position="85"/>
        <end position="108"/>
    </location>
</feature>
<evidence type="ECO:0000256" key="1">
    <source>
        <dbReference type="SAM" id="MobiDB-lite"/>
    </source>
</evidence>
<proteinExistence type="predicted"/>
<name>A0AAN7X464_ELEMC</name>
<reference evidence="2 3" key="1">
    <citation type="journal article" date="2023" name="Genes (Basel)">
        <title>Chromosome-Level Genome Assembly and Circadian Gene Repertoire of the Patagonia Blennie Eleginops maclovinus-The Closest Ancestral Proxy of Antarctic Cryonotothenioids.</title>
        <authorList>
            <person name="Cheng C.C."/>
            <person name="Rivera-Colon A.G."/>
            <person name="Minhas B.F."/>
            <person name="Wilson L."/>
            <person name="Rayamajhi N."/>
            <person name="Vargas-Chacoff L."/>
            <person name="Catchen J.M."/>
        </authorList>
    </citation>
    <scope>NUCLEOTIDE SEQUENCE [LARGE SCALE GENOMIC DNA]</scope>
    <source>
        <strain evidence="2">JMC-PN-2008</strain>
    </source>
</reference>
<organism evidence="2 3">
    <name type="scientific">Eleginops maclovinus</name>
    <name type="common">Patagonian blennie</name>
    <name type="synonym">Eleginus maclovinus</name>
    <dbReference type="NCBI Taxonomy" id="56733"/>
    <lineage>
        <taxon>Eukaryota</taxon>
        <taxon>Metazoa</taxon>
        <taxon>Chordata</taxon>
        <taxon>Craniata</taxon>
        <taxon>Vertebrata</taxon>
        <taxon>Euteleostomi</taxon>
        <taxon>Actinopterygii</taxon>
        <taxon>Neopterygii</taxon>
        <taxon>Teleostei</taxon>
        <taxon>Neoteleostei</taxon>
        <taxon>Acanthomorphata</taxon>
        <taxon>Eupercaria</taxon>
        <taxon>Perciformes</taxon>
        <taxon>Notothenioidei</taxon>
        <taxon>Eleginopidae</taxon>
        <taxon>Eleginops</taxon>
    </lineage>
</organism>
<dbReference type="EMBL" id="JAUZQC010000018">
    <property type="protein sequence ID" value="KAK5855200.1"/>
    <property type="molecule type" value="Genomic_DNA"/>
</dbReference>
<evidence type="ECO:0000313" key="3">
    <source>
        <dbReference type="Proteomes" id="UP001346869"/>
    </source>
</evidence>
<gene>
    <name evidence="2" type="ORF">PBY51_005328</name>
</gene>
<dbReference type="AlphaFoldDB" id="A0AAN7X464"/>
<sequence length="108" mass="12215">MDDVLGQAGEKWIQCMYISNDSCRLSLPNKLSVRSDAASHKHKSRVCQQQPAEGATEDPVYYCTGKELSYIPTSNEKTVTYRRECPPDHPVGMHIQDSKMPLGDPWPY</sequence>
<keyword evidence="3" id="KW-1185">Reference proteome</keyword>
<comment type="caution">
    <text evidence="2">The sequence shown here is derived from an EMBL/GenBank/DDBJ whole genome shotgun (WGS) entry which is preliminary data.</text>
</comment>
<protein>
    <submittedName>
        <fullName evidence="2">Uncharacterized protein</fullName>
    </submittedName>
</protein>
<accession>A0AAN7X464</accession>
<reference evidence="2 3" key="2">
    <citation type="journal article" date="2023" name="Mol. Biol. Evol.">
        <title>Genomics of Secondarily Temperate Adaptation in the Only Non-Antarctic Icefish.</title>
        <authorList>
            <person name="Rivera-Colon A.G."/>
            <person name="Rayamajhi N."/>
            <person name="Minhas B.F."/>
            <person name="Madrigal G."/>
            <person name="Bilyk K.T."/>
            <person name="Yoon V."/>
            <person name="Hune M."/>
            <person name="Gregory S."/>
            <person name="Cheng C.H.C."/>
            <person name="Catchen J.M."/>
        </authorList>
    </citation>
    <scope>NUCLEOTIDE SEQUENCE [LARGE SCALE GENOMIC DNA]</scope>
    <source>
        <strain evidence="2">JMC-PN-2008</strain>
    </source>
</reference>
<dbReference type="Proteomes" id="UP001346869">
    <property type="component" value="Unassembled WGS sequence"/>
</dbReference>